<evidence type="ECO:0000313" key="1">
    <source>
        <dbReference type="EMBL" id="MBX67203.1"/>
    </source>
</evidence>
<dbReference type="AlphaFoldDB" id="A0A2P2QJQ4"/>
<reference evidence="1" key="1">
    <citation type="submission" date="2018-02" db="EMBL/GenBank/DDBJ databases">
        <title>Rhizophora mucronata_Transcriptome.</title>
        <authorList>
            <person name="Meera S.P."/>
            <person name="Sreeshan A."/>
            <person name="Augustine A."/>
        </authorList>
    </citation>
    <scope>NUCLEOTIDE SEQUENCE</scope>
    <source>
        <tissue evidence="1">Leaf</tissue>
    </source>
</reference>
<accession>A0A2P2QJQ4</accession>
<name>A0A2P2QJQ4_RHIMU</name>
<dbReference type="EMBL" id="GGEC01086719">
    <property type="protein sequence ID" value="MBX67203.1"/>
    <property type="molecule type" value="Transcribed_RNA"/>
</dbReference>
<protein>
    <submittedName>
        <fullName evidence="1">Uncharacterized protein</fullName>
    </submittedName>
</protein>
<organism evidence="1">
    <name type="scientific">Rhizophora mucronata</name>
    <name type="common">Asiatic mangrove</name>
    <dbReference type="NCBI Taxonomy" id="61149"/>
    <lineage>
        <taxon>Eukaryota</taxon>
        <taxon>Viridiplantae</taxon>
        <taxon>Streptophyta</taxon>
        <taxon>Embryophyta</taxon>
        <taxon>Tracheophyta</taxon>
        <taxon>Spermatophyta</taxon>
        <taxon>Magnoliopsida</taxon>
        <taxon>eudicotyledons</taxon>
        <taxon>Gunneridae</taxon>
        <taxon>Pentapetalae</taxon>
        <taxon>rosids</taxon>
        <taxon>fabids</taxon>
        <taxon>Malpighiales</taxon>
        <taxon>Rhizophoraceae</taxon>
        <taxon>Rhizophora</taxon>
    </lineage>
</organism>
<sequence length="18" mass="2093">MPPKSKYGTSIYSPEDRH</sequence>
<proteinExistence type="predicted"/>